<evidence type="ECO:0000256" key="3">
    <source>
        <dbReference type="ARBA" id="ARBA00022694"/>
    </source>
</evidence>
<dbReference type="Pfam" id="PF12706">
    <property type="entry name" value="Lactamase_B_2"/>
    <property type="match status" value="1"/>
</dbReference>
<evidence type="ECO:0000256" key="8">
    <source>
        <dbReference type="ARBA" id="ARBA00022833"/>
    </source>
</evidence>
<dbReference type="Gene3D" id="3.60.15.10">
    <property type="entry name" value="Ribonuclease Z/Hydroxyacylglutathione hydrolase-like"/>
    <property type="match status" value="1"/>
</dbReference>
<evidence type="ECO:0000256" key="7">
    <source>
        <dbReference type="ARBA" id="ARBA00022801"/>
    </source>
</evidence>
<dbReference type="InterPro" id="IPR036866">
    <property type="entry name" value="RibonucZ/Hydroxyglut_hydro"/>
</dbReference>
<dbReference type="EMBL" id="LUCQ01000062">
    <property type="protein sequence ID" value="OAO80902.1"/>
    <property type="molecule type" value="Genomic_DNA"/>
</dbReference>
<keyword evidence="8 10" id="KW-0862">Zinc</keyword>
<dbReference type="SUPFAM" id="SSF56281">
    <property type="entry name" value="Metallo-hydrolase/oxidoreductase"/>
    <property type="match status" value="1"/>
</dbReference>
<protein>
    <recommendedName>
        <fullName evidence="2 10">Ribonuclease Z</fullName>
        <shortName evidence="10">RNase Z</shortName>
        <ecNumber evidence="2 10">3.1.26.11</ecNumber>
    </recommendedName>
    <alternativeName>
        <fullName evidence="10">tRNA 3 endonuclease</fullName>
    </alternativeName>
    <alternativeName>
        <fullName evidence="10">tRNase Z</fullName>
    </alternativeName>
</protein>
<keyword evidence="3 10" id="KW-0819">tRNA processing</keyword>
<comment type="cofactor">
    <cofactor evidence="10">
        <name>Zn(2+)</name>
        <dbReference type="ChEBI" id="CHEBI:29105"/>
    </cofactor>
    <text evidence="10">Binds 2 Zn(2+) ions.</text>
</comment>
<evidence type="ECO:0000313" key="13">
    <source>
        <dbReference type="Proteomes" id="UP000078336"/>
    </source>
</evidence>
<feature type="binding site" evidence="10">
    <location>
        <position position="76"/>
    </location>
    <ligand>
        <name>Zn(2+)</name>
        <dbReference type="ChEBI" id="CHEBI:29105"/>
        <label>1</label>
        <note>catalytic</note>
    </ligand>
</feature>
<evidence type="ECO:0000256" key="10">
    <source>
        <dbReference type="HAMAP-Rule" id="MF_01818"/>
    </source>
</evidence>
<dbReference type="PANTHER" id="PTHR46018:SF2">
    <property type="entry name" value="ZINC PHOSPHODIESTERASE ELAC PROTEIN 1"/>
    <property type="match status" value="1"/>
</dbReference>
<keyword evidence="7 10" id="KW-0378">Hydrolase</keyword>
<feature type="binding site" evidence="10">
    <location>
        <position position="80"/>
    </location>
    <ligand>
        <name>Zn(2+)</name>
        <dbReference type="ChEBI" id="CHEBI:29105"/>
        <label>2</label>
        <note>catalytic</note>
    </ligand>
</feature>
<organism evidence="12 13">
    <name type="scientific">Anoxybacillus flavithermus</name>
    <dbReference type="NCBI Taxonomy" id="33934"/>
    <lineage>
        <taxon>Bacteria</taxon>
        <taxon>Bacillati</taxon>
        <taxon>Bacillota</taxon>
        <taxon>Bacilli</taxon>
        <taxon>Bacillales</taxon>
        <taxon>Anoxybacillaceae</taxon>
        <taxon>Anoxybacillus</taxon>
    </lineage>
</organism>
<keyword evidence="5 10" id="KW-0479">Metal-binding</keyword>
<feature type="binding site" evidence="10">
    <location>
        <position position="78"/>
    </location>
    <ligand>
        <name>Zn(2+)</name>
        <dbReference type="ChEBI" id="CHEBI:29105"/>
        <label>1</label>
        <note>catalytic</note>
    </ligand>
</feature>
<dbReference type="NCBIfam" id="NF000800">
    <property type="entry name" value="PRK00055.1-1"/>
    <property type="match status" value="1"/>
</dbReference>
<evidence type="ECO:0000256" key="9">
    <source>
        <dbReference type="ARBA" id="ARBA00057812"/>
    </source>
</evidence>
<dbReference type="AlphaFoldDB" id="A0A178TIZ0"/>
<dbReference type="PATRIC" id="fig|33934.7.peg.2245"/>
<dbReference type="GO" id="GO:0042802">
    <property type="term" value="F:identical protein binding"/>
    <property type="evidence" value="ECO:0007669"/>
    <property type="project" value="UniProtKB-ARBA"/>
</dbReference>
<dbReference type="InterPro" id="IPR013471">
    <property type="entry name" value="RNase_Z/BN"/>
</dbReference>
<sequence>MFYPIKEKRGDRSVELLFLGTGSGVPSKGRNVSAIALQLLEERGATWLFDCGEATQHQILHTSIRPRRIERIFITHLHGDHIFGLPGLLGSRSFQGGETPLFVYGPAGIRSFIETALTVSGTRLKYELYIEEFTEGVIFEDEQFVVTAKLLDHGLPSYGFRIVEKDLPGTLLVDELRALGVKPGPIYQQIKRGELVTLDDGTVIDGRKFVAPPKKGRMIAIMGDTRYCEASVELAEGVDVLVHEATFSANEAHLARDYYHSTTWQAAEVAKQAGVKQLILTHISSRYQGEMCERLVEEAKTIFPNVALAFDFSLFPIRRTGDDQR</sequence>
<keyword evidence="13" id="KW-1185">Reference proteome</keyword>
<feature type="binding site" evidence="10">
    <location>
        <position position="153"/>
    </location>
    <ligand>
        <name>Zn(2+)</name>
        <dbReference type="ChEBI" id="CHEBI:29105"/>
        <label>1</label>
        <note>catalytic</note>
    </ligand>
</feature>
<gene>
    <name evidence="10" type="primary">rnz</name>
    <name evidence="12" type="ORF">TAF16_0962</name>
</gene>
<dbReference type="HAMAP" id="MF_01818">
    <property type="entry name" value="RNase_Z_BN"/>
    <property type="match status" value="1"/>
</dbReference>
<proteinExistence type="inferred from homology"/>
<evidence type="ECO:0000256" key="6">
    <source>
        <dbReference type="ARBA" id="ARBA00022759"/>
    </source>
</evidence>
<dbReference type="InterPro" id="IPR001279">
    <property type="entry name" value="Metallo-B-lactamas"/>
</dbReference>
<comment type="catalytic activity">
    <reaction evidence="10">
        <text>Endonucleolytic cleavage of RNA, removing extra 3' nucleotides from tRNA precursor, generating 3' termini of tRNAs. A 3'-hydroxy group is left at the tRNA terminus and a 5'-phosphoryl group is left at the trailer molecule.</text>
        <dbReference type="EC" id="3.1.26.11"/>
    </reaction>
</comment>
<feature type="binding site" evidence="10">
    <location>
        <position position="224"/>
    </location>
    <ligand>
        <name>Zn(2+)</name>
        <dbReference type="ChEBI" id="CHEBI:29105"/>
        <label>1</label>
        <note>catalytic</note>
    </ligand>
</feature>
<evidence type="ECO:0000256" key="5">
    <source>
        <dbReference type="ARBA" id="ARBA00022723"/>
    </source>
</evidence>
<dbReference type="Pfam" id="PF23023">
    <property type="entry name" value="Anti-Pycsar_Apyc1"/>
    <property type="match status" value="1"/>
</dbReference>
<dbReference type="GO" id="GO:0042781">
    <property type="term" value="F:3'-tRNA processing endoribonuclease activity"/>
    <property type="evidence" value="ECO:0007669"/>
    <property type="project" value="UniProtKB-UniRule"/>
</dbReference>
<feature type="active site" description="Proton acceptor" evidence="10">
    <location>
        <position position="80"/>
    </location>
</feature>
<evidence type="ECO:0000256" key="4">
    <source>
        <dbReference type="ARBA" id="ARBA00022722"/>
    </source>
</evidence>
<evidence type="ECO:0000259" key="11">
    <source>
        <dbReference type="Pfam" id="PF12706"/>
    </source>
</evidence>
<dbReference type="GO" id="GO:0008270">
    <property type="term" value="F:zinc ion binding"/>
    <property type="evidence" value="ECO:0007669"/>
    <property type="project" value="UniProtKB-UniRule"/>
</dbReference>
<dbReference type="FunFam" id="3.60.15.10:FF:000002">
    <property type="entry name" value="Ribonuclease Z"/>
    <property type="match status" value="1"/>
</dbReference>
<evidence type="ECO:0000256" key="2">
    <source>
        <dbReference type="ARBA" id="ARBA00012477"/>
    </source>
</evidence>
<comment type="caution">
    <text evidence="12">The sequence shown here is derived from an EMBL/GenBank/DDBJ whole genome shotgun (WGS) entry which is preliminary data.</text>
</comment>
<feature type="binding site" evidence="10">
    <location>
        <position position="224"/>
    </location>
    <ligand>
        <name>Zn(2+)</name>
        <dbReference type="ChEBI" id="CHEBI:29105"/>
        <label>2</label>
        <note>catalytic</note>
    </ligand>
</feature>
<comment type="function">
    <text evidence="9 10">Zinc phosphodiesterase, which displays some tRNA 3'-processing endonuclease activity. Probably involved in tRNA maturation, by removing a 3'-trailer from precursor tRNA.</text>
</comment>
<dbReference type="EC" id="3.1.26.11" evidence="2 10"/>
<dbReference type="NCBIfam" id="NF000801">
    <property type="entry name" value="PRK00055.1-3"/>
    <property type="match status" value="1"/>
</dbReference>
<feature type="binding site" evidence="10">
    <location>
        <position position="81"/>
    </location>
    <ligand>
        <name>Zn(2+)</name>
        <dbReference type="ChEBI" id="CHEBI:29105"/>
        <label>2</label>
        <note>catalytic</note>
    </ligand>
</feature>
<dbReference type="CDD" id="cd07717">
    <property type="entry name" value="RNaseZ_ZiPD-like_MBL-fold"/>
    <property type="match status" value="1"/>
</dbReference>
<name>A0A178TIZ0_9BACL</name>
<evidence type="ECO:0000256" key="1">
    <source>
        <dbReference type="ARBA" id="ARBA00011738"/>
    </source>
</evidence>
<dbReference type="Proteomes" id="UP000078336">
    <property type="component" value="Unassembled WGS sequence"/>
</dbReference>
<comment type="subunit">
    <text evidence="1 10">Homodimer.</text>
</comment>
<dbReference type="NCBIfam" id="TIGR02651">
    <property type="entry name" value="RNase_Z"/>
    <property type="match status" value="1"/>
</dbReference>
<feature type="domain" description="Metallo-beta-lactamase" evidence="11">
    <location>
        <begin position="214"/>
        <end position="283"/>
    </location>
</feature>
<reference evidence="12 13" key="1">
    <citation type="submission" date="2016-03" db="EMBL/GenBank/DDBJ databases">
        <title>Spore heat resistance.</title>
        <authorList>
            <person name="Boekhorst J."/>
            <person name="Berendsen E.M."/>
            <person name="Wells-Bennik M.H."/>
            <person name="Kuipers O.P."/>
        </authorList>
    </citation>
    <scope>NUCLEOTIDE SEQUENCE [LARGE SCALE GENOMIC DNA]</scope>
    <source>
        <strain evidence="12 13">AF16</strain>
    </source>
</reference>
<accession>A0A178TIZ0</accession>
<keyword evidence="4 10" id="KW-0540">Nuclease</keyword>
<keyword evidence="6 10" id="KW-0255">Endonuclease</keyword>
<comment type="similarity">
    <text evidence="10">Belongs to the RNase Z family.</text>
</comment>
<dbReference type="PANTHER" id="PTHR46018">
    <property type="entry name" value="ZINC PHOSPHODIESTERASE ELAC PROTEIN 1"/>
    <property type="match status" value="1"/>
</dbReference>
<feature type="binding site" evidence="10">
    <location>
        <position position="282"/>
    </location>
    <ligand>
        <name>Zn(2+)</name>
        <dbReference type="ChEBI" id="CHEBI:29105"/>
        <label>2</label>
        <note>catalytic</note>
    </ligand>
</feature>
<evidence type="ECO:0000313" key="12">
    <source>
        <dbReference type="EMBL" id="OAO80902.1"/>
    </source>
</evidence>